<sequence length="285" mass="32060">MAEFSQTWTWYKGEWLEGNPAMMGPRAHAFWQGSTVFDGARYFEGVMPDLDRHCERINRSCETLLMKPTMKTGEIMELAAEGCQKFGGRAVYIRPTYWGLGSLASVINVDPDDIEFCLTLFDAEMPDPNNGTRVTTTKFRRPTLETMPTNAKASGLYINNARCLKEAMDKGFDNAIVCDMLGNVAELATANFFIVKDGIVKTSVPNGSFLNGITRQRTIQLLRDAGETVVECSLTLDDCREADEMFSTGNYSKVVPILAFDDRQYDHGPIAKKARELYWEFAFKK</sequence>
<dbReference type="Proteomes" id="UP000199236">
    <property type="component" value="Unassembled WGS sequence"/>
</dbReference>
<keyword evidence="16" id="KW-0032">Aminotransferase</keyword>
<dbReference type="InterPro" id="IPR043132">
    <property type="entry name" value="BCAT-like_C"/>
</dbReference>
<dbReference type="AlphaFoldDB" id="A0A1I5A003"/>
<keyword evidence="10" id="KW-0100">Branched-chain amino acid biosynthesis</keyword>
<comment type="function">
    <text evidence="2">Acts on leucine, isoleucine and valine.</text>
</comment>
<evidence type="ECO:0000256" key="12">
    <source>
        <dbReference type="ARBA" id="ARBA00048798"/>
    </source>
</evidence>
<evidence type="ECO:0000256" key="1">
    <source>
        <dbReference type="ARBA" id="ARBA00001933"/>
    </source>
</evidence>
<protein>
    <recommendedName>
        <fullName evidence="8">Probable branched-chain-amino-acid aminotransferase</fullName>
        <ecNumber evidence="7">2.6.1.42</ecNumber>
    </recommendedName>
</protein>
<dbReference type="PANTHER" id="PTHR42743:SF11">
    <property type="entry name" value="AMINODEOXYCHORISMATE LYASE"/>
    <property type="match status" value="1"/>
</dbReference>
<evidence type="ECO:0000256" key="15">
    <source>
        <dbReference type="RuleBase" id="RU004516"/>
    </source>
</evidence>
<keyword evidence="16" id="KW-0808">Transferase</keyword>
<dbReference type="InterPro" id="IPR050571">
    <property type="entry name" value="Class-IV_PLP-Dep_Aminotrnsfr"/>
</dbReference>
<evidence type="ECO:0000256" key="8">
    <source>
        <dbReference type="ARBA" id="ARBA00014472"/>
    </source>
</evidence>
<evidence type="ECO:0000256" key="11">
    <source>
        <dbReference type="ARBA" id="ARBA00048212"/>
    </source>
</evidence>
<dbReference type="SUPFAM" id="SSF56752">
    <property type="entry name" value="D-aminoacid aminotransferase-like PLP-dependent enzymes"/>
    <property type="match status" value="1"/>
</dbReference>
<dbReference type="InterPro" id="IPR018300">
    <property type="entry name" value="Aminotrans_IV_CS"/>
</dbReference>
<dbReference type="Pfam" id="PF01063">
    <property type="entry name" value="Aminotran_4"/>
    <property type="match status" value="1"/>
</dbReference>
<evidence type="ECO:0000313" key="16">
    <source>
        <dbReference type="EMBL" id="SFN55811.1"/>
    </source>
</evidence>
<dbReference type="Gene3D" id="3.20.10.10">
    <property type="entry name" value="D-amino Acid Aminotransferase, subunit A, domain 2"/>
    <property type="match status" value="1"/>
</dbReference>
<comment type="cofactor">
    <cofactor evidence="1 15">
        <name>pyridoxal 5'-phosphate</name>
        <dbReference type="ChEBI" id="CHEBI:597326"/>
    </cofactor>
</comment>
<evidence type="ECO:0000256" key="2">
    <source>
        <dbReference type="ARBA" id="ARBA00003109"/>
    </source>
</evidence>
<dbReference type="RefSeq" id="WP_090068117.1">
    <property type="nucleotide sequence ID" value="NZ_FOVR01000001.1"/>
</dbReference>
<dbReference type="InterPro" id="IPR001544">
    <property type="entry name" value="Aminotrans_IV"/>
</dbReference>
<comment type="catalytic activity">
    <reaction evidence="11">
        <text>L-valine + 2-oxoglutarate = 3-methyl-2-oxobutanoate + L-glutamate</text>
        <dbReference type="Rhea" id="RHEA:24813"/>
        <dbReference type="ChEBI" id="CHEBI:11851"/>
        <dbReference type="ChEBI" id="CHEBI:16810"/>
        <dbReference type="ChEBI" id="CHEBI:29985"/>
        <dbReference type="ChEBI" id="CHEBI:57762"/>
        <dbReference type="EC" id="2.6.1.42"/>
    </reaction>
</comment>
<proteinExistence type="inferred from homology"/>
<evidence type="ECO:0000256" key="7">
    <source>
        <dbReference type="ARBA" id="ARBA00013053"/>
    </source>
</evidence>
<evidence type="ECO:0000313" key="17">
    <source>
        <dbReference type="Proteomes" id="UP000199236"/>
    </source>
</evidence>
<evidence type="ECO:0000256" key="5">
    <source>
        <dbReference type="ARBA" id="ARBA00005072"/>
    </source>
</evidence>
<dbReference type="GO" id="GO:0005829">
    <property type="term" value="C:cytosol"/>
    <property type="evidence" value="ECO:0007669"/>
    <property type="project" value="TreeGrafter"/>
</dbReference>
<dbReference type="STRING" id="655353.SAMN04488056_101296"/>
<evidence type="ECO:0000256" key="14">
    <source>
        <dbReference type="RuleBase" id="RU004106"/>
    </source>
</evidence>
<dbReference type="PROSITE" id="PS00770">
    <property type="entry name" value="AA_TRANSFER_CLASS_4"/>
    <property type="match status" value="1"/>
</dbReference>
<dbReference type="GO" id="GO:0009082">
    <property type="term" value="P:branched-chain amino acid biosynthetic process"/>
    <property type="evidence" value="ECO:0007669"/>
    <property type="project" value="UniProtKB-KW"/>
</dbReference>
<organism evidence="16 17">
    <name type="scientific">Cohaesibacter marisflavi</name>
    <dbReference type="NCBI Taxonomy" id="655353"/>
    <lineage>
        <taxon>Bacteria</taxon>
        <taxon>Pseudomonadati</taxon>
        <taxon>Pseudomonadota</taxon>
        <taxon>Alphaproteobacteria</taxon>
        <taxon>Hyphomicrobiales</taxon>
        <taxon>Cohaesibacteraceae</taxon>
    </lineage>
</organism>
<gene>
    <name evidence="16" type="ORF">SAMN04488056_101296</name>
</gene>
<reference evidence="16 17" key="1">
    <citation type="submission" date="2016-10" db="EMBL/GenBank/DDBJ databases">
        <authorList>
            <person name="de Groot N.N."/>
        </authorList>
    </citation>
    <scope>NUCLEOTIDE SEQUENCE [LARGE SCALE GENOMIC DNA]</scope>
    <source>
        <strain evidence="16 17">CGMCC 1.9157</strain>
    </source>
</reference>
<dbReference type="PANTHER" id="PTHR42743">
    <property type="entry name" value="AMINO-ACID AMINOTRANSFERASE"/>
    <property type="match status" value="1"/>
</dbReference>
<accession>A0A1I5A003</accession>
<evidence type="ECO:0000256" key="3">
    <source>
        <dbReference type="ARBA" id="ARBA00004824"/>
    </source>
</evidence>
<comment type="catalytic activity">
    <reaction evidence="12">
        <text>L-isoleucine + 2-oxoglutarate = (S)-3-methyl-2-oxopentanoate + L-glutamate</text>
        <dbReference type="Rhea" id="RHEA:24801"/>
        <dbReference type="ChEBI" id="CHEBI:16810"/>
        <dbReference type="ChEBI" id="CHEBI:29985"/>
        <dbReference type="ChEBI" id="CHEBI:35146"/>
        <dbReference type="ChEBI" id="CHEBI:58045"/>
        <dbReference type="EC" id="2.6.1.42"/>
    </reaction>
</comment>
<dbReference type="InterPro" id="IPR043131">
    <property type="entry name" value="BCAT-like_N"/>
</dbReference>
<evidence type="ECO:0000256" key="10">
    <source>
        <dbReference type="ARBA" id="ARBA00023304"/>
    </source>
</evidence>
<comment type="pathway">
    <text evidence="4">Amino-acid biosynthesis; L-valine biosynthesis; L-valine from pyruvate: step 4/4.</text>
</comment>
<comment type="similarity">
    <text evidence="6 14">Belongs to the class-IV pyridoxal-phosphate-dependent aminotransferase family.</text>
</comment>
<comment type="pathway">
    <text evidence="3">Amino-acid biosynthesis; L-isoleucine biosynthesis; L-isoleucine from 2-oxobutanoate: step 4/4.</text>
</comment>
<comment type="pathway">
    <text evidence="5">Amino-acid biosynthesis; L-leucine biosynthesis; L-leucine from 3-methyl-2-oxobutanoate: step 4/4.</text>
</comment>
<dbReference type="EC" id="2.6.1.42" evidence="7"/>
<dbReference type="EMBL" id="FOVR01000001">
    <property type="protein sequence ID" value="SFN55811.1"/>
    <property type="molecule type" value="Genomic_DNA"/>
</dbReference>
<keyword evidence="17" id="KW-1185">Reference proteome</keyword>
<evidence type="ECO:0000256" key="4">
    <source>
        <dbReference type="ARBA" id="ARBA00004931"/>
    </source>
</evidence>
<dbReference type="GO" id="GO:0004084">
    <property type="term" value="F:branched-chain-amino-acid transaminase activity"/>
    <property type="evidence" value="ECO:0007669"/>
    <property type="project" value="UniProtKB-EC"/>
</dbReference>
<keyword evidence="10" id="KW-0028">Amino-acid biosynthesis</keyword>
<evidence type="ECO:0000256" key="13">
    <source>
        <dbReference type="ARBA" id="ARBA00049229"/>
    </source>
</evidence>
<evidence type="ECO:0000256" key="9">
    <source>
        <dbReference type="ARBA" id="ARBA00022898"/>
    </source>
</evidence>
<dbReference type="OrthoDB" id="21319at2"/>
<dbReference type="NCBIfam" id="NF009896">
    <property type="entry name" value="PRK13356.1"/>
    <property type="match status" value="1"/>
</dbReference>
<dbReference type="InterPro" id="IPR036038">
    <property type="entry name" value="Aminotransferase-like"/>
</dbReference>
<comment type="catalytic activity">
    <reaction evidence="13">
        <text>L-leucine + 2-oxoglutarate = 4-methyl-2-oxopentanoate + L-glutamate</text>
        <dbReference type="Rhea" id="RHEA:18321"/>
        <dbReference type="ChEBI" id="CHEBI:16810"/>
        <dbReference type="ChEBI" id="CHEBI:17865"/>
        <dbReference type="ChEBI" id="CHEBI:29985"/>
        <dbReference type="ChEBI" id="CHEBI:57427"/>
        <dbReference type="EC" id="2.6.1.42"/>
    </reaction>
</comment>
<evidence type="ECO:0000256" key="6">
    <source>
        <dbReference type="ARBA" id="ARBA00009320"/>
    </source>
</evidence>
<dbReference type="Gene3D" id="3.30.470.10">
    <property type="match status" value="1"/>
</dbReference>
<name>A0A1I5A003_9HYPH</name>
<keyword evidence="9 15" id="KW-0663">Pyridoxal phosphate</keyword>